<protein>
    <submittedName>
        <fullName evidence="1">Uncharacterized protein</fullName>
    </submittedName>
</protein>
<keyword evidence="2" id="KW-1185">Reference proteome</keyword>
<accession>A0A1M4TIH8</accession>
<dbReference type="Proteomes" id="UP000184127">
    <property type="component" value="Unassembled WGS sequence"/>
</dbReference>
<dbReference type="EMBL" id="FQUR01000007">
    <property type="protein sequence ID" value="SHE44077.1"/>
    <property type="molecule type" value="Genomic_DNA"/>
</dbReference>
<name>A0A1M4TIH8_9THEO</name>
<dbReference type="RefSeq" id="WP_072966962.1">
    <property type="nucleotide sequence ID" value="NZ_FQUR01000007.1"/>
</dbReference>
<dbReference type="AlphaFoldDB" id="A0A1M4TIH8"/>
<gene>
    <name evidence="1" type="ORF">SAMN02745195_00370</name>
</gene>
<organism evidence="1 2">
    <name type="scientific">Thermoanaerobacter uzonensis DSM 18761</name>
    <dbReference type="NCBI Taxonomy" id="1123369"/>
    <lineage>
        <taxon>Bacteria</taxon>
        <taxon>Bacillati</taxon>
        <taxon>Bacillota</taxon>
        <taxon>Clostridia</taxon>
        <taxon>Thermoanaerobacterales</taxon>
        <taxon>Thermoanaerobacteraceae</taxon>
        <taxon>Thermoanaerobacter</taxon>
    </lineage>
</organism>
<reference evidence="2" key="1">
    <citation type="submission" date="2016-11" db="EMBL/GenBank/DDBJ databases">
        <authorList>
            <person name="Varghese N."/>
            <person name="Submissions S."/>
        </authorList>
    </citation>
    <scope>NUCLEOTIDE SEQUENCE [LARGE SCALE GENOMIC DNA]</scope>
    <source>
        <strain evidence="2">DSM 18761</strain>
    </source>
</reference>
<sequence>MATLLKISTGPNHNADPQREWNVTVKKSFRVIITAYDAYGNVDTSYNKIVNIYADDGKGNYPYQIGSAQALNGQATVWCNPLTIIYGTNPFRYIIARDIDGLQSLSIRIAVYFYVYGSIEFHTNCDGTLSYGAQTACVPNGLPPNSIFVALPSTGLCNKSIYIPTSSTGTFKKSQILDVGPWRTNDPYWNTGNYGIYRADIDISDGLATQLGIPYGCNGSTPWGGAYVLWRFS</sequence>
<proteinExistence type="predicted"/>
<evidence type="ECO:0000313" key="2">
    <source>
        <dbReference type="Proteomes" id="UP000184127"/>
    </source>
</evidence>
<evidence type="ECO:0000313" key="1">
    <source>
        <dbReference type="EMBL" id="SHE44077.1"/>
    </source>
</evidence>